<organism evidence="2 3">
    <name type="scientific">Streptomyces viridochromogenes (strain DSM 40736 / JCM 4977 / BCRC 1201 / Tue 494)</name>
    <dbReference type="NCBI Taxonomy" id="591159"/>
    <lineage>
        <taxon>Bacteria</taxon>
        <taxon>Bacillati</taxon>
        <taxon>Actinomycetota</taxon>
        <taxon>Actinomycetes</taxon>
        <taxon>Kitasatosporales</taxon>
        <taxon>Streptomycetaceae</taxon>
        <taxon>Streptomyces</taxon>
    </lineage>
</organism>
<dbReference type="HOGENOM" id="CLU_754238_0_0_11"/>
<dbReference type="Proteomes" id="UP000004184">
    <property type="component" value="Unassembled WGS sequence"/>
</dbReference>
<evidence type="ECO:0000313" key="3">
    <source>
        <dbReference type="Proteomes" id="UP000004184"/>
    </source>
</evidence>
<name>D9X0N7_STRVT</name>
<accession>D9X0N7</accession>
<dbReference type="AlphaFoldDB" id="D9X0N7"/>
<proteinExistence type="predicted"/>
<evidence type="ECO:0000256" key="1">
    <source>
        <dbReference type="SAM" id="MobiDB-lite"/>
    </source>
</evidence>
<keyword evidence="3" id="KW-1185">Reference proteome</keyword>
<feature type="region of interest" description="Disordered" evidence="1">
    <location>
        <begin position="55"/>
        <end position="105"/>
    </location>
</feature>
<sequence>MISGRRHEAIDYEQARGTGHDTVHATNTYRRDTLHAIECHGLVIAVHLTARGSDMSDRAHQSLQPGRFVPDPKVQKPGKSNECDSSGNLNDLDRPSTHDGVAIDGTPLLLPPLVHPNSIGDPQPQERIGHLHRKQRRYCSELGGAILRAPSIGPLTHTAISVHQPRKASDPEVPTQLHIRESLFMAPLTPYTEASQTIGDGIALPGLERESQPDDGSLRNLTHTASMVRGKVTHEADGAIQRVTMELRGAGRHTAVSQHRADEVPLSSLALHPEMSSGQWKRYAIAQTQSIGRLAFPRLSPHAPLRHPLLVKCGFDNATGHEPDSQHLSRDSLKPCIRSRGDEVTDRVIPRTLVRAVPVPASCPTSY</sequence>
<dbReference type="EMBL" id="GG657757">
    <property type="protein sequence ID" value="EFL31301.1"/>
    <property type="molecule type" value="Genomic_DNA"/>
</dbReference>
<reference evidence="3" key="1">
    <citation type="submission" date="2009-02" db="EMBL/GenBank/DDBJ databases">
        <title>Annotation of Streptomyces viridochromogenes strain DSM 40736.</title>
        <authorList>
            <consortium name="The Broad Institute Genome Sequencing Platform"/>
            <consortium name="Broad Institute Microbial Sequencing Center"/>
            <person name="Fischbach M."/>
            <person name="Godfrey P."/>
            <person name="Ward D."/>
            <person name="Young S."/>
            <person name="Zeng Q."/>
            <person name="Koehrsen M."/>
            <person name="Alvarado L."/>
            <person name="Berlin A.M."/>
            <person name="Bochicchio J."/>
            <person name="Borenstein D."/>
            <person name="Chapman S.B."/>
            <person name="Chen Z."/>
            <person name="Engels R."/>
            <person name="Freedman E."/>
            <person name="Gellesch M."/>
            <person name="Goldberg J."/>
            <person name="Griggs A."/>
            <person name="Gujja S."/>
            <person name="Heilman E.R."/>
            <person name="Heiman D.I."/>
            <person name="Hepburn T.A."/>
            <person name="Howarth C."/>
            <person name="Jen D."/>
            <person name="Larson L."/>
            <person name="Lewis B."/>
            <person name="Mehta T."/>
            <person name="Park D."/>
            <person name="Pearson M."/>
            <person name="Richards J."/>
            <person name="Roberts A."/>
            <person name="Saif S."/>
            <person name="Shea T.D."/>
            <person name="Shenoy N."/>
            <person name="Sisk P."/>
            <person name="Stolte C."/>
            <person name="Sykes S.N."/>
            <person name="Thomson T."/>
            <person name="Walk T."/>
            <person name="White J."/>
            <person name="Yandava C."/>
            <person name="Straight P."/>
            <person name="Clardy J."/>
            <person name="Hung D."/>
            <person name="Kolter R."/>
            <person name="Mekalanos J."/>
            <person name="Walker S."/>
            <person name="Walsh C.T."/>
            <person name="Wieland-Brown L.C."/>
            <person name="Haas B."/>
            <person name="Nusbaum C."/>
            <person name="Birren B."/>
        </authorList>
    </citation>
    <scope>NUCLEOTIDE SEQUENCE [LARGE SCALE GENOMIC DNA]</scope>
    <source>
        <strain evidence="3">DSM 40736 / JCM 4977 / BCRC 1201 / Tue 494</strain>
    </source>
</reference>
<evidence type="ECO:0000313" key="2">
    <source>
        <dbReference type="EMBL" id="EFL31301.1"/>
    </source>
</evidence>
<gene>
    <name evidence="2" type="ORF">SSQG_01819</name>
</gene>
<dbReference type="STRING" id="591159.SSQG_01819"/>
<protein>
    <submittedName>
        <fullName evidence="2">Predicted protein</fullName>
    </submittedName>
</protein>